<dbReference type="InterPro" id="IPR005543">
    <property type="entry name" value="PASTA_dom"/>
</dbReference>
<organism evidence="3">
    <name type="scientific">gut metagenome</name>
    <dbReference type="NCBI Taxonomy" id="749906"/>
    <lineage>
        <taxon>unclassified sequences</taxon>
        <taxon>metagenomes</taxon>
        <taxon>organismal metagenomes</taxon>
    </lineage>
</organism>
<name>J9FF97_9ZZZZ</name>
<feature type="region of interest" description="Disordered" evidence="1">
    <location>
        <begin position="164"/>
        <end position="194"/>
    </location>
</feature>
<feature type="compositionally biased region" description="Acidic residues" evidence="1">
    <location>
        <begin position="181"/>
        <end position="194"/>
    </location>
</feature>
<dbReference type="Gene3D" id="3.30.10.20">
    <property type="match status" value="1"/>
</dbReference>
<protein>
    <submittedName>
        <fullName evidence="3">Stage V sporulation protein D</fullName>
    </submittedName>
</protein>
<proteinExistence type="predicted"/>
<accession>J9FF97</accession>
<evidence type="ECO:0000259" key="2">
    <source>
        <dbReference type="PROSITE" id="PS51178"/>
    </source>
</evidence>
<dbReference type="CDD" id="cd06577">
    <property type="entry name" value="PASTA_pknB"/>
    <property type="match status" value="1"/>
</dbReference>
<dbReference type="SMART" id="SM00740">
    <property type="entry name" value="PASTA"/>
    <property type="match status" value="2"/>
</dbReference>
<dbReference type="Pfam" id="PF03793">
    <property type="entry name" value="PASTA"/>
    <property type="match status" value="2"/>
</dbReference>
<dbReference type="AlphaFoldDB" id="J9FF97"/>
<evidence type="ECO:0000256" key="1">
    <source>
        <dbReference type="SAM" id="MobiDB-lite"/>
    </source>
</evidence>
<reference evidence="3" key="1">
    <citation type="journal article" date="2012" name="PLoS ONE">
        <title>Gene sets for utilization of primary and secondary nutrition supplies in the distal gut of endangered iberian lynx.</title>
        <authorList>
            <person name="Alcaide M."/>
            <person name="Messina E."/>
            <person name="Richter M."/>
            <person name="Bargiela R."/>
            <person name="Peplies J."/>
            <person name="Huws S.A."/>
            <person name="Newbold C.J."/>
            <person name="Golyshin P.N."/>
            <person name="Simon M.A."/>
            <person name="Lopez G."/>
            <person name="Yakimov M.M."/>
            <person name="Ferrer M."/>
        </authorList>
    </citation>
    <scope>NUCLEOTIDE SEQUENCE</scope>
</reference>
<gene>
    <name evidence="3" type="ORF">EVA_18337</name>
</gene>
<dbReference type="PROSITE" id="PS51178">
    <property type="entry name" value="PASTA"/>
    <property type="match status" value="1"/>
</dbReference>
<feature type="domain" description="PASTA" evidence="2">
    <location>
        <begin position="46"/>
        <end position="107"/>
    </location>
</feature>
<evidence type="ECO:0000313" key="3">
    <source>
        <dbReference type="EMBL" id="EJW93556.1"/>
    </source>
</evidence>
<dbReference type="EMBL" id="AMCI01006903">
    <property type="protein sequence ID" value="EJW93556.1"/>
    <property type="molecule type" value="Genomic_DNA"/>
</dbReference>
<sequence length="194" mass="20470">VLAFLDEPHANTDFGSMLSAPLVGNMVSEIAPYLGLETDASLLPKGEVKVPDLVNAQHREWDMAQVELNKLGLDHRRVGGGPIVLAQYPVSGTMVPGGTTVYLYTDSADIRNVPVPDVKGKSAPLASQMMAGAGLNVKLEGPEEGIITAQDVTGGSEIPMGTLVTLTSEMPPESEPKPSPEDEPEPSESPQNED</sequence>
<feature type="non-terminal residue" evidence="3">
    <location>
        <position position="1"/>
    </location>
</feature>
<comment type="caution">
    <text evidence="3">The sequence shown here is derived from an EMBL/GenBank/DDBJ whole genome shotgun (WGS) entry which is preliminary data.</text>
</comment>
<dbReference type="SUPFAM" id="SSF54184">
    <property type="entry name" value="Penicillin-binding protein 2x (pbp-2x), c-terminal domain"/>
    <property type="match status" value="1"/>
</dbReference>